<evidence type="ECO:0000313" key="3">
    <source>
        <dbReference type="EMBL" id="EYB68680.1"/>
    </source>
</evidence>
<keyword evidence="2" id="KW-0812">Transmembrane</keyword>
<dbReference type="Proteomes" id="UP000020492">
    <property type="component" value="Unassembled WGS sequence"/>
</dbReference>
<keyword evidence="2" id="KW-0472">Membrane</keyword>
<name>A0A016QRB7_9DEIO</name>
<protein>
    <submittedName>
        <fullName evidence="3">Uncharacterized protein</fullName>
    </submittedName>
</protein>
<organism evidence="3 4">
    <name type="scientific">Deinococcus phoenicis</name>
    <dbReference type="NCBI Taxonomy" id="1476583"/>
    <lineage>
        <taxon>Bacteria</taxon>
        <taxon>Thermotogati</taxon>
        <taxon>Deinococcota</taxon>
        <taxon>Deinococci</taxon>
        <taxon>Deinococcales</taxon>
        <taxon>Deinococcaceae</taxon>
        <taxon>Deinococcus</taxon>
    </lineage>
</organism>
<keyword evidence="4" id="KW-1185">Reference proteome</keyword>
<dbReference type="RefSeq" id="WP_034354946.1">
    <property type="nucleotide sequence ID" value="NZ_JHAC01000017.1"/>
</dbReference>
<comment type="caution">
    <text evidence="3">The sequence shown here is derived from an EMBL/GenBank/DDBJ whole genome shotgun (WGS) entry which is preliminary data.</text>
</comment>
<feature type="transmembrane region" description="Helical" evidence="2">
    <location>
        <begin position="16"/>
        <end position="35"/>
    </location>
</feature>
<evidence type="ECO:0000256" key="2">
    <source>
        <dbReference type="SAM" id="Phobius"/>
    </source>
</evidence>
<gene>
    <name evidence="3" type="ORF">DEIPH_ctg017orf0003</name>
</gene>
<feature type="region of interest" description="Disordered" evidence="1">
    <location>
        <begin position="140"/>
        <end position="174"/>
    </location>
</feature>
<evidence type="ECO:0000313" key="4">
    <source>
        <dbReference type="Proteomes" id="UP000020492"/>
    </source>
</evidence>
<evidence type="ECO:0000256" key="1">
    <source>
        <dbReference type="SAM" id="MobiDB-lite"/>
    </source>
</evidence>
<proteinExistence type="predicted"/>
<reference evidence="3 4" key="1">
    <citation type="submission" date="2014-03" db="EMBL/GenBank/DDBJ databases">
        <title>Draft genome sequence of Deinococcus phoenicis 1P10ME.</title>
        <authorList>
            <person name="Stepanov V.G."/>
            <person name="Vaishampayan P."/>
            <person name="Venkateswaran K."/>
            <person name="Fox G.E."/>
        </authorList>
    </citation>
    <scope>NUCLEOTIDE SEQUENCE [LARGE SCALE GENOMIC DNA]</scope>
    <source>
        <strain evidence="3 4">1P10ME</strain>
    </source>
</reference>
<dbReference type="EMBL" id="JHAC01000017">
    <property type="protein sequence ID" value="EYB68680.1"/>
    <property type="molecule type" value="Genomic_DNA"/>
</dbReference>
<dbReference type="AlphaFoldDB" id="A0A016QRB7"/>
<accession>A0A016QRB7</accession>
<dbReference type="PATRIC" id="fig|1476583.3.peg.1032"/>
<keyword evidence="2" id="KW-1133">Transmembrane helix</keyword>
<sequence>MTAPPRPVPASPVLTAPFRLLLLLWLAALIGMYLWHANDLLARARHAAEPPPAPAAPAAPPTTASEVQVALYAEQVKVYTQQVAVYQAQLSARNTPPLVTAYDKTLNASLGDQFGAFAAALVGVVFAGAGARALEALARPQAAGPSGRSFPESLPGTSGEQIPPPPATTIQNVL</sequence>